<feature type="compositionally biased region" description="Pro residues" evidence="1">
    <location>
        <begin position="94"/>
        <end position="113"/>
    </location>
</feature>
<protein>
    <submittedName>
        <fullName evidence="2">Uncharacterized protein</fullName>
    </submittedName>
</protein>
<sequence length="179" mass="19658">MSDKYPTLPAPRMVAAIDPRYNNSVQMLLARQRCNSNGLCDYATISYEDLCTSSSNYYYQSQHNECYFNCVAPVTFVPNRSTTVQPELATFHFRPPPNFPPPPPPPAPPPPSQLPSTSRHSFTPVVSAASIARVSDDSAYSDSSASTTLQCHGEAITNRSGMLLRMDLSKNPPIFVQGL</sequence>
<organism evidence="2 3">
    <name type="scientific">Litomosoides sigmodontis</name>
    <name type="common">Filarial nematode worm</name>
    <dbReference type="NCBI Taxonomy" id="42156"/>
    <lineage>
        <taxon>Eukaryota</taxon>
        <taxon>Metazoa</taxon>
        <taxon>Ecdysozoa</taxon>
        <taxon>Nematoda</taxon>
        <taxon>Chromadorea</taxon>
        <taxon>Rhabditida</taxon>
        <taxon>Spirurina</taxon>
        <taxon>Spiruromorpha</taxon>
        <taxon>Filarioidea</taxon>
        <taxon>Onchocercidae</taxon>
        <taxon>Litomosoides</taxon>
    </lineage>
</organism>
<dbReference type="OMA" id="NECYFNC"/>
<dbReference type="OrthoDB" id="5849883at2759"/>
<evidence type="ECO:0000313" key="2">
    <source>
        <dbReference type="EMBL" id="VDM92566.1"/>
    </source>
</evidence>
<reference evidence="2 3" key="1">
    <citation type="submission" date="2018-08" db="EMBL/GenBank/DDBJ databases">
        <authorList>
            <person name="Laetsch R D."/>
            <person name="Stevens L."/>
            <person name="Kumar S."/>
            <person name="Blaxter L. M."/>
        </authorList>
    </citation>
    <scope>NUCLEOTIDE SEQUENCE [LARGE SCALE GENOMIC DNA]</scope>
</reference>
<evidence type="ECO:0000256" key="1">
    <source>
        <dbReference type="SAM" id="MobiDB-lite"/>
    </source>
</evidence>
<dbReference type="Proteomes" id="UP000277928">
    <property type="component" value="Unassembled WGS sequence"/>
</dbReference>
<feature type="region of interest" description="Disordered" evidence="1">
    <location>
        <begin position="92"/>
        <end position="120"/>
    </location>
</feature>
<dbReference type="AlphaFoldDB" id="A0A3P7K1I9"/>
<gene>
    <name evidence="2" type="ORF">NLS_LOCUS9839</name>
</gene>
<dbReference type="STRING" id="42156.A0A3P7K1I9"/>
<proteinExistence type="predicted"/>
<evidence type="ECO:0000313" key="3">
    <source>
        <dbReference type="Proteomes" id="UP000277928"/>
    </source>
</evidence>
<accession>A0A3P7K1I9</accession>
<dbReference type="EMBL" id="UYRX01002010">
    <property type="protein sequence ID" value="VDM92566.1"/>
    <property type="molecule type" value="Genomic_DNA"/>
</dbReference>
<name>A0A3P7K1I9_LITSI</name>
<keyword evidence="3" id="KW-1185">Reference proteome</keyword>